<gene>
    <name evidence="4" type="ORF">GDO81_000328</name>
</gene>
<feature type="transmembrane region" description="Helical" evidence="2">
    <location>
        <begin position="50"/>
        <end position="70"/>
    </location>
</feature>
<dbReference type="PANTHER" id="PTHR13336:SF2">
    <property type="entry name" value="OCIA DOMAIN-CONTAINING PROTEIN 2"/>
    <property type="match status" value="1"/>
</dbReference>
<organism evidence="4 5">
    <name type="scientific">Engystomops pustulosus</name>
    <name type="common">Tungara frog</name>
    <name type="synonym">Physalaemus pustulosus</name>
    <dbReference type="NCBI Taxonomy" id="76066"/>
    <lineage>
        <taxon>Eukaryota</taxon>
        <taxon>Metazoa</taxon>
        <taxon>Chordata</taxon>
        <taxon>Craniata</taxon>
        <taxon>Vertebrata</taxon>
        <taxon>Euteleostomi</taxon>
        <taxon>Amphibia</taxon>
        <taxon>Batrachia</taxon>
        <taxon>Anura</taxon>
        <taxon>Neobatrachia</taxon>
        <taxon>Hyloidea</taxon>
        <taxon>Leptodactylidae</taxon>
        <taxon>Leiuperinae</taxon>
        <taxon>Engystomops</taxon>
    </lineage>
</organism>
<accession>A0AAV7D3V9</accession>
<feature type="compositionally biased region" description="Polar residues" evidence="1">
    <location>
        <begin position="1"/>
        <end position="17"/>
    </location>
</feature>
<dbReference type="GO" id="GO:0005743">
    <property type="term" value="C:mitochondrial inner membrane"/>
    <property type="evidence" value="ECO:0007669"/>
    <property type="project" value="TreeGrafter"/>
</dbReference>
<proteinExistence type="predicted"/>
<feature type="transmembrane region" description="Helical" evidence="2">
    <location>
        <begin position="82"/>
        <end position="99"/>
    </location>
</feature>
<dbReference type="InterPro" id="IPR040187">
    <property type="entry name" value="OCAD1/2"/>
</dbReference>
<comment type="caution">
    <text evidence="4">The sequence shown here is derived from an EMBL/GenBank/DDBJ whole genome shotgun (WGS) entry which is preliminary data.</text>
</comment>
<dbReference type="Pfam" id="PF07051">
    <property type="entry name" value="OCIA"/>
    <property type="match status" value="1"/>
</dbReference>
<sequence>MASDPQQAAGQSTSSDPQKIPIRCPIPPEHRKQFTKIVKECNEESFWNRALPLSITSMIATQALIYTGYLSKNKRFGSLPKVALAGILGFAVGKISYALTCNVRISVRNAKRNVPWTRCRAPNPLLSPPEPLLPQLI</sequence>
<dbReference type="Proteomes" id="UP000824782">
    <property type="component" value="Unassembled WGS sequence"/>
</dbReference>
<feature type="region of interest" description="Disordered" evidence="1">
    <location>
        <begin position="1"/>
        <end position="22"/>
    </location>
</feature>
<keyword evidence="2" id="KW-0472">Membrane</keyword>
<keyword evidence="5" id="KW-1185">Reference proteome</keyword>
<dbReference type="EMBL" id="WNYA01000001">
    <property type="protein sequence ID" value="KAG8591843.1"/>
    <property type="molecule type" value="Genomic_DNA"/>
</dbReference>
<dbReference type="InterPro" id="IPR009764">
    <property type="entry name" value="OCIA_dom"/>
</dbReference>
<keyword evidence="2" id="KW-0812">Transmembrane</keyword>
<evidence type="ECO:0000313" key="5">
    <source>
        <dbReference type="Proteomes" id="UP000824782"/>
    </source>
</evidence>
<evidence type="ECO:0000259" key="3">
    <source>
        <dbReference type="Pfam" id="PF07051"/>
    </source>
</evidence>
<evidence type="ECO:0000313" key="4">
    <source>
        <dbReference type="EMBL" id="KAG8591843.1"/>
    </source>
</evidence>
<evidence type="ECO:0000256" key="2">
    <source>
        <dbReference type="SAM" id="Phobius"/>
    </source>
</evidence>
<protein>
    <recommendedName>
        <fullName evidence="3">OCIA domain-containing protein</fullName>
    </recommendedName>
</protein>
<dbReference type="AlphaFoldDB" id="A0AAV7D3V9"/>
<keyword evidence="2" id="KW-1133">Transmembrane helix</keyword>
<feature type="domain" description="OCIA" evidence="3">
    <location>
        <begin position="33"/>
        <end position="105"/>
    </location>
</feature>
<name>A0AAV7D3V9_ENGPU</name>
<reference evidence="4" key="1">
    <citation type="thesis" date="2020" institute="ProQuest LLC" country="789 East Eisenhower Parkway, Ann Arbor, MI, USA">
        <title>Comparative Genomics and Chromosome Evolution.</title>
        <authorList>
            <person name="Mudd A.B."/>
        </authorList>
    </citation>
    <scope>NUCLEOTIDE SEQUENCE</scope>
    <source>
        <strain evidence="4">237g6f4</strain>
        <tissue evidence="4">Blood</tissue>
    </source>
</reference>
<evidence type="ECO:0000256" key="1">
    <source>
        <dbReference type="SAM" id="MobiDB-lite"/>
    </source>
</evidence>
<dbReference type="PANTHER" id="PTHR13336">
    <property type="entry name" value="OVARIAN CARCINOMA IMMUNOREACTIVE ANTIGEN"/>
    <property type="match status" value="1"/>
</dbReference>